<feature type="transmembrane region" description="Helical" evidence="2">
    <location>
        <begin position="189"/>
        <end position="211"/>
    </location>
</feature>
<reference evidence="3 4" key="2">
    <citation type="submission" date="2020-04" db="EMBL/GenBank/DDBJ databases">
        <title>Genome sequencing and assembly of multiple isolates from the Colletotrichum gloeosporioides species complex.</title>
        <authorList>
            <person name="Gan P."/>
            <person name="Shirasu K."/>
        </authorList>
    </citation>
    <scope>NUCLEOTIDE SEQUENCE [LARGE SCALE GENOMIC DNA]</scope>
    <source>
        <strain evidence="3 4">Nara gc5</strain>
    </source>
</reference>
<dbReference type="Pfam" id="PF11915">
    <property type="entry name" value="DUF3433"/>
    <property type="match status" value="1"/>
</dbReference>
<reference evidence="3 4" key="1">
    <citation type="submission" date="2012-08" db="EMBL/GenBank/DDBJ databases">
        <authorList>
            <person name="Gan P.H.P."/>
            <person name="Ikeda K."/>
            <person name="Irieda H."/>
            <person name="Narusaka M."/>
            <person name="O'Connell R.J."/>
            <person name="Narusaka Y."/>
            <person name="Takano Y."/>
            <person name="Kubo Y."/>
            <person name="Shirasu K."/>
        </authorList>
    </citation>
    <scope>NUCLEOTIDE SEQUENCE [LARGE SCALE GENOMIC DNA]</scope>
    <source>
        <strain evidence="3 4">Nara gc5</strain>
    </source>
</reference>
<dbReference type="EMBL" id="ANPB02000004">
    <property type="protein sequence ID" value="KAF4483928.1"/>
    <property type="molecule type" value="Genomic_DNA"/>
</dbReference>
<dbReference type="Proteomes" id="UP000011096">
    <property type="component" value="Unassembled WGS sequence"/>
</dbReference>
<feature type="region of interest" description="Disordered" evidence="1">
    <location>
        <begin position="1"/>
        <end position="47"/>
    </location>
</feature>
<dbReference type="InParanoid" id="A0A7J6J605"/>
<keyword evidence="2" id="KW-0472">Membrane</keyword>
<sequence length="455" mass="50848">MRKASARLRESPRHHGQASAPEHDHLMNDFLPPPEPETSPQPIDSTSVIGTESMVSEELDRVDEAKSETAATAIWQPKWLRPIVLVSFATLFVVFALVLSLLLWYSQRHDGVVAARQSFVYIWRFGPTAVITIIAAFWARVELQAMRYMPWIALHSSGLTLNKTKATLDYTSMLLPKVFIQSIKQKHHLLSLVIVTSIILTAQIALAPGLFSLATVRAEYDVSIQTLDSFDTEKYANASEIPQETSAFYNVRAIRDFDMAYPFGVNDELAYQTFRSRGDTSDGSRGTVREPLKAVVDGLFAEVQYTFDVELYFEGCDKAISVEYEWNPPPRPRKSGQWMIDNELSPERSCSSLPQKNKQFVYYAAQLGPLVKNSSSPPWPVIGKAAAVICTSAAWLSKVEVSDDGISPNVTLISNEEKTPIAANPWDLVSKATPSTHILRQRLRSGDHRACRWSG</sequence>
<evidence type="ECO:0000256" key="1">
    <source>
        <dbReference type="SAM" id="MobiDB-lite"/>
    </source>
</evidence>
<organism evidence="3 4">
    <name type="scientific">Colletotrichum fructicola (strain Nara gc5)</name>
    <name type="common">Anthracnose fungus</name>
    <name type="synonym">Colletotrichum gloeosporioides (strain Nara gc5)</name>
    <dbReference type="NCBI Taxonomy" id="1213859"/>
    <lineage>
        <taxon>Eukaryota</taxon>
        <taxon>Fungi</taxon>
        <taxon>Dikarya</taxon>
        <taxon>Ascomycota</taxon>
        <taxon>Pezizomycotina</taxon>
        <taxon>Sordariomycetes</taxon>
        <taxon>Hypocreomycetidae</taxon>
        <taxon>Glomerellales</taxon>
        <taxon>Glomerellaceae</taxon>
        <taxon>Colletotrichum</taxon>
        <taxon>Colletotrichum gloeosporioides species complex</taxon>
    </lineage>
</organism>
<dbReference type="GeneID" id="43619737"/>
<name>A0A7J6J605_COLFN</name>
<evidence type="ECO:0000313" key="3">
    <source>
        <dbReference type="EMBL" id="KAF4483928.1"/>
    </source>
</evidence>
<accession>A0A7J6J605</accession>
<evidence type="ECO:0000313" key="4">
    <source>
        <dbReference type="Proteomes" id="UP000011096"/>
    </source>
</evidence>
<keyword evidence="4" id="KW-1185">Reference proteome</keyword>
<keyword evidence="2" id="KW-1133">Transmembrane helix</keyword>
<dbReference type="PANTHER" id="PTHR37544">
    <property type="entry name" value="SPRAY-RELATED"/>
    <property type="match status" value="1"/>
</dbReference>
<comment type="caution">
    <text evidence="3">The sequence shown here is derived from an EMBL/GenBank/DDBJ whole genome shotgun (WGS) entry which is preliminary data.</text>
</comment>
<dbReference type="InterPro" id="IPR021840">
    <property type="entry name" value="DUF3433"/>
</dbReference>
<dbReference type="OrthoDB" id="5332281at2759"/>
<gene>
    <name evidence="3" type="ORF">CGGC5_v007196</name>
</gene>
<feature type="transmembrane region" description="Helical" evidence="2">
    <location>
        <begin position="83"/>
        <end position="106"/>
    </location>
</feature>
<dbReference type="AlphaFoldDB" id="A0A7J6J605"/>
<dbReference type="RefSeq" id="XP_066008632.1">
    <property type="nucleotide sequence ID" value="XM_066151819.1"/>
</dbReference>
<feature type="transmembrane region" description="Helical" evidence="2">
    <location>
        <begin position="118"/>
        <end position="139"/>
    </location>
</feature>
<dbReference type="PANTHER" id="PTHR37544:SF1">
    <property type="entry name" value="PHOSPHORIBOSYLAMINOIMIDAZOLE-SUCCINOCARBOXAMIDE SYNTHASE"/>
    <property type="match status" value="1"/>
</dbReference>
<protein>
    <submittedName>
        <fullName evidence="3">Uncharacterized protein</fullName>
    </submittedName>
</protein>
<keyword evidence="2" id="KW-0812">Transmembrane</keyword>
<proteinExistence type="predicted"/>
<evidence type="ECO:0000256" key="2">
    <source>
        <dbReference type="SAM" id="Phobius"/>
    </source>
</evidence>